<feature type="compositionally biased region" description="Pro residues" evidence="7">
    <location>
        <begin position="1"/>
        <end position="10"/>
    </location>
</feature>
<keyword evidence="6" id="KW-0539">Nucleus</keyword>
<dbReference type="InterPro" id="IPR001138">
    <property type="entry name" value="Zn2Cys6_DnaBD"/>
</dbReference>
<keyword evidence="2" id="KW-0479">Metal-binding</keyword>
<dbReference type="CDD" id="cd00067">
    <property type="entry name" value="GAL4"/>
    <property type="match status" value="1"/>
</dbReference>
<feature type="region of interest" description="Disordered" evidence="7">
    <location>
        <begin position="1"/>
        <end position="30"/>
    </location>
</feature>
<name>A0AA39D0I8_9EURO</name>
<dbReference type="InterPro" id="IPR036864">
    <property type="entry name" value="Zn2-C6_fun-type_DNA-bd_sf"/>
</dbReference>
<gene>
    <name evidence="9" type="ORF">H2204_004851</name>
</gene>
<dbReference type="PANTHER" id="PTHR47338:SF3">
    <property type="entry name" value="C6 FINGER DOMAIN TRANSCRIPTION FACTOR DBAA-RELATED"/>
    <property type="match status" value="1"/>
</dbReference>
<protein>
    <recommendedName>
        <fullName evidence="8">Zn(2)-C6 fungal-type domain-containing protein</fullName>
    </recommendedName>
</protein>
<dbReference type="PANTHER" id="PTHR47338">
    <property type="entry name" value="ZN(II)2CYS6 TRANSCRIPTION FACTOR (EUROFUNG)-RELATED"/>
    <property type="match status" value="1"/>
</dbReference>
<evidence type="ECO:0000256" key="2">
    <source>
        <dbReference type="ARBA" id="ARBA00022723"/>
    </source>
</evidence>
<keyword evidence="10" id="KW-1185">Reference proteome</keyword>
<feature type="domain" description="Zn(2)-C6 fungal-type" evidence="8">
    <location>
        <begin position="36"/>
        <end position="64"/>
    </location>
</feature>
<evidence type="ECO:0000259" key="8">
    <source>
        <dbReference type="Pfam" id="PF00172"/>
    </source>
</evidence>
<evidence type="ECO:0000256" key="1">
    <source>
        <dbReference type="ARBA" id="ARBA00004123"/>
    </source>
</evidence>
<evidence type="ECO:0000256" key="7">
    <source>
        <dbReference type="SAM" id="MobiDB-lite"/>
    </source>
</evidence>
<evidence type="ECO:0000313" key="9">
    <source>
        <dbReference type="EMBL" id="KAJ9637427.1"/>
    </source>
</evidence>
<keyword evidence="5" id="KW-0804">Transcription</keyword>
<organism evidence="9 10">
    <name type="scientific">Knufia peltigerae</name>
    <dbReference type="NCBI Taxonomy" id="1002370"/>
    <lineage>
        <taxon>Eukaryota</taxon>
        <taxon>Fungi</taxon>
        <taxon>Dikarya</taxon>
        <taxon>Ascomycota</taxon>
        <taxon>Pezizomycotina</taxon>
        <taxon>Eurotiomycetes</taxon>
        <taxon>Chaetothyriomycetidae</taxon>
        <taxon>Chaetothyriales</taxon>
        <taxon>Trichomeriaceae</taxon>
        <taxon>Knufia</taxon>
    </lineage>
</organism>
<dbReference type="GO" id="GO:0005634">
    <property type="term" value="C:nucleus"/>
    <property type="evidence" value="ECO:0007669"/>
    <property type="project" value="UniProtKB-SubCell"/>
</dbReference>
<dbReference type="GO" id="GO:0000981">
    <property type="term" value="F:DNA-binding transcription factor activity, RNA polymerase II-specific"/>
    <property type="evidence" value="ECO:0007669"/>
    <property type="project" value="InterPro"/>
</dbReference>
<dbReference type="AlphaFoldDB" id="A0AA39D0I8"/>
<keyword evidence="4" id="KW-0238">DNA-binding</keyword>
<evidence type="ECO:0000256" key="3">
    <source>
        <dbReference type="ARBA" id="ARBA00023015"/>
    </source>
</evidence>
<sequence length="157" mass="17125">MDDQQRPPPSVSAAELGKPPGKLPRQGPGLARVGYRNKKVKCEGKQPKCGSCAMLDVECVRATTNLPRGPRKGHLKVLQSRLARLAAVTDVFEERFRDSLQHATHHGHGSDPSTNSWDGFDMLMDSMMATNEPMVPGAAQEQLLATEPLLMHGAWGM</sequence>
<comment type="subcellular location">
    <subcellularLocation>
        <location evidence="1">Nucleus</location>
    </subcellularLocation>
</comment>
<accession>A0AA39D0I8</accession>
<dbReference type="InterPro" id="IPR050815">
    <property type="entry name" value="TF_fung"/>
</dbReference>
<dbReference type="Proteomes" id="UP001172681">
    <property type="component" value="Unassembled WGS sequence"/>
</dbReference>
<evidence type="ECO:0000256" key="6">
    <source>
        <dbReference type="ARBA" id="ARBA00023242"/>
    </source>
</evidence>
<dbReference type="EMBL" id="JAPDRN010000025">
    <property type="protein sequence ID" value="KAJ9637427.1"/>
    <property type="molecule type" value="Genomic_DNA"/>
</dbReference>
<dbReference type="Pfam" id="PF00172">
    <property type="entry name" value="Zn_clus"/>
    <property type="match status" value="1"/>
</dbReference>
<comment type="caution">
    <text evidence="9">The sequence shown here is derived from an EMBL/GenBank/DDBJ whole genome shotgun (WGS) entry which is preliminary data.</text>
</comment>
<evidence type="ECO:0000256" key="4">
    <source>
        <dbReference type="ARBA" id="ARBA00023125"/>
    </source>
</evidence>
<dbReference type="SUPFAM" id="SSF57701">
    <property type="entry name" value="Zn2/Cys6 DNA-binding domain"/>
    <property type="match status" value="1"/>
</dbReference>
<dbReference type="GO" id="GO:0003677">
    <property type="term" value="F:DNA binding"/>
    <property type="evidence" value="ECO:0007669"/>
    <property type="project" value="UniProtKB-KW"/>
</dbReference>
<evidence type="ECO:0000256" key="5">
    <source>
        <dbReference type="ARBA" id="ARBA00023163"/>
    </source>
</evidence>
<reference evidence="9" key="1">
    <citation type="submission" date="2022-10" db="EMBL/GenBank/DDBJ databases">
        <title>Culturing micro-colonial fungi from biological soil crusts in the Mojave desert and describing Neophaeococcomyces mojavensis, and introducing the new genera and species Taxawa tesnikishii.</title>
        <authorList>
            <person name="Kurbessoian T."/>
            <person name="Stajich J.E."/>
        </authorList>
    </citation>
    <scope>NUCLEOTIDE SEQUENCE</scope>
    <source>
        <strain evidence="9">TK_35</strain>
    </source>
</reference>
<proteinExistence type="predicted"/>
<keyword evidence="3" id="KW-0805">Transcription regulation</keyword>
<evidence type="ECO:0000313" key="10">
    <source>
        <dbReference type="Proteomes" id="UP001172681"/>
    </source>
</evidence>
<dbReference type="GO" id="GO:0008270">
    <property type="term" value="F:zinc ion binding"/>
    <property type="evidence" value="ECO:0007669"/>
    <property type="project" value="InterPro"/>
</dbReference>
<dbReference type="Gene3D" id="4.10.240.10">
    <property type="entry name" value="Zn(2)-C6 fungal-type DNA-binding domain"/>
    <property type="match status" value="1"/>
</dbReference>